<dbReference type="Pfam" id="PF05714">
    <property type="entry name" value="PFam54_60"/>
    <property type="match status" value="1"/>
</dbReference>
<dbReference type="Gene3D" id="1.10.3160.10">
    <property type="entry name" value="Bbcrasp-1"/>
    <property type="match status" value="1"/>
</dbReference>
<dbReference type="RefSeq" id="WP_183221329.1">
    <property type="nucleotide sequence ID" value="NZ_CP179666.1"/>
</dbReference>
<accession>A0ABR6PB83</accession>
<evidence type="ECO:0008006" key="4">
    <source>
        <dbReference type="Google" id="ProtNLM"/>
    </source>
</evidence>
<evidence type="ECO:0000313" key="2">
    <source>
        <dbReference type="EMBL" id="MBB6043536.1"/>
    </source>
</evidence>
<gene>
    <name evidence="2" type="ORF">HNP68_001158</name>
</gene>
<keyword evidence="3" id="KW-1185">Reference proteome</keyword>
<dbReference type="Proteomes" id="UP000555838">
    <property type="component" value="Unassembled WGS sequence"/>
</dbReference>
<dbReference type="InterPro" id="IPR008421">
    <property type="entry name" value="Borrelia_lipoprotein_PFam54/60"/>
</dbReference>
<comment type="caution">
    <text evidence="2">The sequence shown here is derived from an EMBL/GenBank/DDBJ whole genome shotgun (WGS) entry which is preliminary data.</text>
</comment>
<feature type="compositionally biased region" description="Basic and acidic residues" evidence="1">
    <location>
        <begin position="39"/>
        <end position="50"/>
    </location>
</feature>
<proteinExistence type="predicted"/>
<feature type="region of interest" description="Disordered" evidence="1">
    <location>
        <begin position="30"/>
        <end position="51"/>
    </location>
</feature>
<name>A0ABR6PB83_9SPIR</name>
<protein>
    <recommendedName>
        <fullName evidence="4">Virulent strain associated lipoprotein</fullName>
    </recommendedName>
</protein>
<reference evidence="2 3" key="1">
    <citation type="submission" date="2020-08" db="EMBL/GenBank/DDBJ databases">
        <title>Genomic Encyclopedia of Type Strains, Phase IV (KMG-IV): sequencing the most valuable type-strain genomes for metagenomic binning, comparative biology and taxonomic classification.</title>
        <authorList>
            <person name="Goeker M."/>
        </authorList>
    </citation>
    <scope>NUCLEOTIDE SEQUENCE [LARGE SCALE GENOMIC DNA]</scope>
    <source>
        <strain evidence="2 3">DSM 24625</strain>
    </source>
</reference>
<evidence type="ECO:0000256" key="1">
    <source>
        <dbReference type="SAM" id="MobiDB-lite"/>
    </source>
</evidence>
<evidence type="ECO:0000313" key="3">
    <source>
        <dbReference type="Proteomes" id="UP000555838"/>
    </source>
</evidence>
<sequence>MKHLIIINVFFLLFLACTSDFGMNKKNIKRPSNKNAVKPKTERNSKKKEGFPIGEAFKPGAEVISKQEEATNKKIKNKLLQDLNNLIEVANAHKEKYIKIMEKEPDDRYGMAFRAMEWVSSKELLSGNSEQSRTYRRNVYTILSTIDTKDLKEFSSILEPIRRVQNIFDPLSDLGETFDKVIDHLYPQKDTLDKLDISNLEKLKQSFEKLLSTIKIVAEESKQLLLDYQSDSNSIKTDLTKRTSHIDALSNQMGEKVTEAYNLRDVILSM</sequence>
<dbReference type="EMBL" id="JACHFG010000014">
    <property type="protein sequence ID" value="MBB6043536.1"/>
    <property type="molecule type" value="Genomic_DNA"/>
</dbReference>
<dbReference type="PROSITE" id="PS51257">
    <property type="entry name" value="PROKAR_LIPOPROTEIN"/>
    <property type="match status" value="1"/>
</dbReference>
<organism evidence="2 3">
    <name type="scientific">Borreliella yangtzensis</name>
    <dbReference type="NCBI Taxonomy" id="683292"/>
    <lineage>
        <taxon>Bacteria</taxon>
        <taxon>Pseudomonadati</taxon>
        <taxon>Spirochaetota</taxon>
        <taxon>Spirochaetia</taxon>
        <taxon>Spirochaetales</taxon>
        <taxon>Borreliaceae</taxon>
        <taxon>Borreliella</taxon>
    </lineage>
</organism>